<organism evidence="2 3">
    <name type="scientific">Saccharopolyspora halophila</name>
    <dbReference type="NCBI Taxonomy" id="405551"/>
    <lineage>
        <taxon>Bacteria</taxon>
        <taxon>Bacillati</taxon>
        <taxon>Actinomycetota</taxon>
        <taxon>Actinomycetes</taxon>
        <taxon>Pseudonocardiales</taxon>
        <taxon>Pseudonocardiaceae</taxon>
        <taxon>Saccharopolyspora</taxon>
    </lineage>
</organism>
<dbReference type="EMBL" id="BAAARA010000002">
    <property type="protein sequence ID" value="GAA2333484.1"/>
    <property type="molecule type" value="Genomic_DNA"/>
</dbReference>
<dbReference type="InterPro" id="IPR004401">
    <property type="entry name" value="YbaB/EbfC"/>
</dbReference>
<reference evidence="3" key="1">
    <citation type="journal article" date="2019" name="Int. J. Syst. Evol. Microbiol.">
        <title>The Global Catalogue of Microorganisms (GCM) 10K type strain sequencing project: providing services to taxonomists for standard genome sequencing and annotation.</title>
        <authorList>
            <consortium name="The Broad Institute Genomics Platform"/>
            <consortium name="The Broad Institute Genome Sequencing Center for Infectious Disease"/>
            <person name="Wu L."/>
            <person name="Ma J."/>
        </authorList>
    </citation>
    <scope>NUCLEOTIDE SEQUENCE [LARGE SCALE GENOMIC DNA]</scope>
    <source>
        <strain evidence="3">JCM 16221</strain>
    </source>
</reference>
<evidence type="ECO:0000313" key="3">
    <source>
        <dbReference type="Proteomes" id="UP001501218"/>
    </source>
</evidence>
<proteinExistence type="predicted"/>
<sequence>MGFGRRSPDDWDEDDEGDLWLVGSGDPSPRSDPPEPEHADVVTGTDPAGAVTVAATPEAEVVAVTLAEDWKRRIDPRALHSAVVTAANAATAQALARRLETTDLGAAAPQPAAQQDDSPLTRQDVTRLLDAVTADLGAFTQRLSKVVDQPVTAESPGRNVSGSAQRGQVLRLGIDPAWASAARNTEIEAEIKAVLAELRSKSTPQDLAGGPRSRAIDELNALASEPQRLLRRLGLPS</sequence>
<protein>
    <submittedName>
        <fullName evidence="2">Uncharacterized protein</fullName>
    </submittedName>
</protein>
<gene>
    <name evidence="2" type="ORF">GCM10009854_06140</name>
</gene>
<feature type="compositionally biased region" description="Low complexity" evidence="1">
    <location>
        <begin position="19"/>
        <end position="28"/>
    </location>
</feature>
<evidence type="ECO:0000313" key="2">
    <source>
        <dbReference type="EMBL" id="GAA2333484.1"/>
    </source>
</evidence>
<comment type="caution">
    <text evidence="2">The sequence shown here is derived from an EMBL/GenBank/DDBJ whole genome shotgun (WGS) entry which is preliminary data.</text>
</comment>
<accession>A0ABP5SKN6</accession>
<dbReference type="Proteomes" id="UP001501218">
    <property type="component" value="Unassembled WGS sequence"/>
</dbReference>
<evidence type="ECO:0000256" key="1">
    <source>
        <dbReference type="SAM" id="MobiDB-lite"/>
    </source>
</evidence>
<keyword evidence="3" id="KW-1185">Reference proteome</keyword>
<dbReference type="Gene3D" id="3.30.1310.10">
    <property type="entry name" value="Nucleoid-associated protein YbaB-like domain"/>
    <property type="match status" value="1"/>
</dbReference>
<name>A0ABP5SKN6_9PSEU</name>
<feature type="region of interest" description="Disordered" evidence="1">
    <location>
        <begin position="1"/>
        <end position="44"/>
    </location>
</feature>
<dbReference type="RefSeq" id="WP_344126288.1">
    <property type="nucleotide sequence ID" value="NZ_BAAARA010000002.1"/>
</dbReference>
<dbReference type="InterPro" id="IPR036894">
    <property type="entry name" value="YbaB-like_sf"/>
</dbReference>
<dbReference type="Pfam" id="PF02575">
    <property type="entry name" value="YbaB_DNA_bd"/>
    <property type="match status" value="1"/>
</dbReference>